<protein>
    <recommendedName>
        <fullName evidence="1">Transposase IS200-like domain-containing protein</fullName>
    </recommendedName>
</protein>
<comment type="caution">
    <text evidence="2">The sequence shown here is derived from an EMBL/GenBank/DDBJ whole genome shotgun (WGS) entry which is preliminary data.</text>
</comment>
<evidence type="ECO:0000259" key="1">
    <source>
        <dbReference type="SMART" id="SM01321"/>
    </source>
</evidence>
<dbReference type="OrthoDB" id="9814067at2"/>
<proteinExistence type="predicted"/>
<sequence length="320" mass="36775">MTVARSTLINVEATPYYHCISRCVRRSFLCGFDEYSRKCFEHRRGWIEKRLILLAQSFCIDVCAYAIMSNHYHLVLHINTKNADKLSYIEVAERWLSLHRAPALITRFLSGEPLSSAEKARSIEIIEHWRKRLVSISWFMKLLNQYIAAEANREEGCTGHFWEGRFKSQALLDEKALAAAMAYVDLNPIRASVADTPESSDFTSVKERILALRNDQQTAPFLFPFVGYSRKSIPEGLPFRLLDYLELIDWSARQIRGDNKGHLEQVLPPILQRIGLEGGSLLNIFQQIENWPMFGTTESLKVSLPLFNRQRISGLCLPSH</sequence>
<reference evidence="2 3" key="1">
    <citation type="submission" date="2013-09" db="EMBL/GenBank/DDBJ databases">
        <title>Whole genome shotgun sequence of Vibrio azureus NBRC 104587.</title>
        <authorList>
            <person name="Isaki S."/>
            <person name="Hosoyama A."/>
            <person name="Numata M."/>
            <person name="Hashimoto M."/>
            <person name="Hosoyama Y."/>
            <person name="Tsuchikane K."/>
            <person name="Noguchi M."/>
            <person name="Hirakata S."/>
            <person name="Ichikawa N."/>
            <person name="Ohji S."/>
            <person name="Yamazoe A."/>
            <person name="Fujita N."/>
        </authorList>
    </citation>
    <scope>NUCLEOTIDE SEQUENCE [LARGE SCALE GENOMIC DNA]</scope>
    <source>
        <strain evidence="2 3">NBRC 104587</strain>
    </source>
</reference>
<dbReference type="eggNOG" id="COG1943">
    <property type="taxonomic scope" value="Bacteria"/>
</dbReference>
<keyword evidence="3" id="KW-1185">Reference proteome</keyword>
<dbReference type="PANTHER" id="PTHR34322:SF2">
    <property type="entry name" value="TRANSPOSASE IS200-LIKE DOMAIN-CONTAINING PROTEIN"/>
    <property type="match status" value="1"/>
</dbReference>
<dbReference type="RefSeq" id="WP_021710406.1">
    <property type="nucleotide sequence ID" value="NZ_BAOB01000086.1"/>
</dbReference>
<dbReference type="InterPro" id="IPR002686">
    <property type="entry name" value="Transposase_17"/>
</dbReference>
<feature type="domain" description="Transposase IS200-like" evidence="1">
    <location>
        <begin position="12"/>
        <end position="187"/>
    </location>
</feature>
<organism evidence="2 3">
    <name type="scientific">Vibrio azureus NBRC 104587</name>
    <dbReference type="NCBI Taxonomy" id="1219077"/>
    <lineage>
        <taxon>Bacteria</taxon>
        <taxon>Pseudomonadati</taxon>
        <taxon>Pseudomonadota</taxon>
        <taxon>Gammaproteobacteria</taxon>
        <taxon>Vibrionales</taxon>
        <taxon>Vibrionaceae</taxon>
        <taxon>Vibrio</taxon>
    </lineage>
</organism>
<dbReference type="EMBL" id="BATL01000049">
    <property type="protein sequence ID" value="GAD76659.1"/>
    <property type="molecule type" value="Genomic_DNA"/>
</dbReference>
<accession>U3C5G6</accession>
<dbReference type="InterPro" id="IPR036515">
    <property type="entry name" value="Transposase_17_sf"/>
</dbReference>
<dbReference type="GO" id="GO:0006313">
    <property type="term" value="P:DNA transposition"/>
    <property type="evidence" value="ECO:0007669"/>
    <property type="project" value="InterPro"/>
</dbReference>
<dbReference type="AlphaFoldDB" id="U3C5G6"/>
<dbReference type="Proteomes" id="UP000016567">
    <property type="component" value="Unassembled WGS sequence"/>
</dbReference>
<name>U3C5G6_9VIBR</name>
<evidence type="ECO:0000313" key="2">
    <source>
        <dbReference type="EMBL" id="GAD76659.1"/>
    </source>
</evidence>
<dbReference type="GO" id="GO:0003677">
    <property type="term" value="F:DNA binding"/>
    <property type="evidence" value="ECO:0007669"/>
    <property type="project" value="InterPro"/>
</dbReference>
<dbReference type="PANTHER" id="PTHR34322">
    <property type="entry name" value="TRANSPOSASE, Y1_TNP DOMAIN-CONTAINING"/>
    <property type="match status" value="1"/>
</dbReference>
<dbReference type="SMART" id="SM01321">
    <property type="entry name" value="Y1_Tnp"/>
    <property type="match status" value="1"/>
</dbReference>
<evidence type="ECO:0000313" key="3">
    <source>
        <dbReference type="Proteomes" id="UP000016567"/>
    </source>
</evidence>
<dbReference type="STRING" id="1219077.VAZ01S_049_00250"/>
<gene>
    <name evidence="2" type="ORF">VAZ01S_049_00250</name>
</gene>
<dbReference type="SUPFAM" id="SSF143422">
    <property type="entry name" value="Transposase IS200-like"/>
    <property type="match status" value="1"/>
</dbReference>
<dbReference type="GO" id="GO:0004803">
    <property type="term" value="F:transposase activity"/>
    <property type="evidence" value="ECO:0007669"/>
    <property type="project" value="InterPro"/>
</dbReference>
<dbReference type="Gene3D" id="3.30.70.1290">
    <property type="entry name" value="Transposase IS200-like"/>
    <property type="match status" value="1"/>
</dbReference>